<feature type="chain" id="PRO_5002237986" evidence="2">
    <location>
        <begin position="24"/>
        <end position="443"/>
    </location>
</feature>
<dbReference type="STRING" id="212818.A0A0D1ZYW3"/>
<dbReference type="RefSeq" id="XP_016223587.1">
    <property type="nucleotide sequence ID" value="XM_016371294.1"/>
</dbReference>
<protein>
    <submittedName>
        <fullName evidence="3">Uncharacterized protein</fullName>
    </submittedName>
</protein>
<dbReference type="EMBL" id="KN847523">
    <property type="protein sequence ID" value="KIV92013.1"/>
    <property type="molecule type" value="Genomic_DNA"/>
</dbReference>
<gene>
    <name evidence="3" type="ORF">PV10_06493</name>
</gene>
<keyword evidence="2" id="KW-0732">Signal</keyword>
<feature type="region of interest" description="Disordered" evidence="1">
    <location>
        <begin position="121"/>
        <end position="153"/>
    </location>
</feature>
<organism evidence="3 4">
    <name type="scientific">Exophiala mesophila</name>
    <name type="common">Black yeast-like fungus</name>
    <dbReference type="NCBI Taxonomy" id="212818"/>
    <lineage>
        <taxon>Eukaryota</taxon>
        <taxon>Fungi</taxon>
        <taxon>Dikarya</taxon>
        <taxon>Ascomycota</taxon>
        <taxon>Pezizomycotina</taxon>
        <taxon>Eurotiomycetes</taxon>
        <taxon>Chaetothyriomycetidae</taxon>
        <taxon>Chaetothyriales</taxon>
        <taxon>Herpotrichiellaceae</taxon>
        <taxon>Exophiala</taxon>
    </lineage>
</organism>
<dbReference type="Proteomes" id="UP000054302">
    <property type="component" value="Unassembled WGS sequence"/>
</dbReference>
<dbReference type="OMA" id="QAICCVT"/>
<evidence type="ECO:0000313" key="4">
    <source>
        <dbReference type="Proteomes" id="UP000054302"/>
    </source>
</evidence>
<dbReference type="AlphaFoldDB" id="A0A0D1ZYW3"/>
<sequence length="443" mass="46913">MYTILLSRVLLASLLSQISLTLAADPVPNIIPGETNDHGKIARFKNIIENEVQQPTADIILDGDAAWRELFKGGQKWGNLTNGFGGGEPLNVVCSQECRACAQGCNPACCLVGGSVITVRPRPEDESGRRGNRPSGSPSRPSRPVKPLPPGIPRPLPNPDATCPCHCENTCPAWIQAICCFTPDFADPEDSASMEAEADKLEFQRVAAAVEPDNDSQTPLVPAPPRPLIPRLPWVPEACPCTCEASCPAHVQAICCLTGGSLSRNRPSEDNLVPPEKEDDHTTVPPPSPVNPHTIPLIVQTSPTSPSPDSPVTILSLANLTIFPSYITMDIVVGLSRTSEIKPNVAGDGAEIALTVLVGPDGQEKAYEQSFVVVDGSNLAEKEGVVVGVGFLSRVGALELASGWGGKEEIVGVPLLTGTKVEEEGEGKGGKGEFTNKRVRDEL</sequence>
<evidence type="ECO:0000313" key="3">
    <source>
        <dbReference type="EMBL" id="KIV92013.1"/>
    </source>
</evidence>
<evidence type="ECO:0000256" key="2">
    <source>
        <dbReference type="SAM" id="SignalP"/>
    </source>
</evidence>
<accession>A0A0D1ZYW3</accession>
<reference evidence="3 4" key="1">
    <citation type="submission" date="2015-01" db="EMBL/GenBank/DDBJ databases">
        <title>The Genome Sequence of Exophiala mesophila CBS40295.</title>
        <authorList>
            <consortium name="The Broad Institute Genomics Platform"/>
            <person name="Cuomo C."/>
            <person name="de Hoog S."/>
            <person name="Gorbushina A."/>
            <person name="Stielow B."/>
            <person name="Teixiera M."/>
            <person name="Abouelleil A."/>
            <person name="Chapman S.B."/>
            <person name="Priest M."/>
            <person name="Young S.K."/>
            <person name="Wortman J."/>
            <person name="Nusbaum C."/>
            <person name="Birren B."/>
        </authorList>
    </citation>
    <scope>NUCLEOTIDE SEQUENCE [LARGE SCALE GENOMIC DNA]</scope>
    <source>
        <strain evidence="3 4">CBS 40295</strain>
    </source>
</reference>
<dbReference type="GeneID" id="27324338"/>
<dbReference type="HOGENOM" id="CLU_027505_0_0_1"/>
<feature type="region of interest" description="Disordered" evidence="1">
    <location>
        <begin position="265"/>
        <end position="290"/>
    </location>
</feature>
<dbReference type="OrthoDB" id="4135936at2759"/>
<feature type="signal peptide" evidence="2">
    <location>
        <begin position="1"/>
        <end position="23"/>
    </location>
</feature>
<feature type="region of interest" description="Disordered" evidence="1">
    <location>
        <begin position="421"/>
        <end position="443"/>
    </location>
</feature>
<feature type="compositionally biased region" description="Low complexity" evidence="1">
    <location>
        <begin position="133"/>
        <end position="142"/>
    </location>
</feature>
<name>A0A0D1ZYW3_EXOME</name>
<proteinExistence type="predicted"/>
<keyword evidence="4" id="KW-1185">Reference proteome</keyword>
<feature type="compositionally biased region" description="Pro residues" evidence="1">
    <location>
        <begin position="144"/>
        <end position="153"/>
    </location>
</feature>
<evidence type="ECO:0000256" key="1">
    <source>
        <dbReference type="SAM" id="MobiDB-lite"/>
    </source>
</evidence>
<dbReference type="VEuPathDB" id="FungiDB:PV10_06493"/>